<protein>
    <recommendedName>
        <fullName evidence="1">DUF2087 domain-containing protein</fullName>
    </recommendedName>
</protein>
<dbReference type="Proteomes" id="UP000322927">
    <property type="component" value="Chromosome"/>
</dbReference>
<reference evidence="2 3" key="1">
    <citation type="submission" date="2018-05" db="EMBL/GenBank/DDBJ databases">
        <title>Streptomyces venezuelae.</title>
        <authorList>
            <person name="Kim W."/>
            <person name="Lee N."/>
            <person name="Cho B.-K."/>
        </authorList>
    </citation>
    <scope>NUCLEOTIDE SEQUENCE [LARGE SCALE GENOMIC DNA]</scope>
    <source>
        <strain evidence="2 3">ATCC 14584</strain>
    </source>
</reference>
<accession>A0A5P2C2V6</accession>
<organism evidence="2 3">
    <name type="scientific">Streptomyces venezuelae</name>
    <dbReference type="NCBI Taxonomy" id="54571"/>
    <lineage>
        <taxon>Bacteria</taxon>
        <taxon>Bacillati</taxon>
        <taxon>Actinomycetota</taxon>
        <taxon>Actinomycetes</taxon>
        <taxon>Kitasatosporales</taxon>
        <taxon>Streptomycetaceae</taxon>
        <taxon>Streptomyces</taxon>
    </lineage>
</organism>
<evidence type="ECO:0000313" key="2">
    <source>
        <dbReference type="EMBL" id="QES37046.1"/>
    </source>
</evidence>
<evidence type="ECO:0000313" key="3">
    <source>
        <dbReference type="Proteomes" id="UP000322927"/>
    </source>
</evidence>
<dbReference type="EMBL" id="CP029192">
    <property type="protein sequence ID" value="QES37046.1"/>
    <property type="molecule type" value="Genomic_DNA"/>
</dbReference>
<gene>
    <name evidence="2" type="ORF">DEJ48_29845</name>
</gene>
<evidence type="ECO:0000259" key="1">
    <source>
        <dbReference type="Pfam" id="PF09860"/>
    </source>
</evidence>
<feature type="domain" description="DUF2087" evidence="1">
    <location>
        <begin position="90"/>
        <end position="159"/>
    </location>
</feature>
<dbReference type="AlphaFoldDB" id="A0A5P2C2V6"/>
<sequence length="164" mass="18423">MDQLHAALADPERLRLYARIVLGDLPRREADSAVARKHLGRLVATGLVERLPDGSLRADPAVFRRSPDPVDAHDRPTVPRRLTGFFAHGRLTAIPVRPVVRHELLVHLTDTLFDADRTYSEGEINDAFRTVHDDTAALRRYCVTDGLLVREQDGSSYRRVLVDA</sequence>
<proteinExistence type="predicted"/>
<dbReference type="RefSeq" id="WP_150219290.1">
    <property type="nucleotide sequence ID" value="NZ_CP029192.1"/>
</dbReference>
<dbReference type="Pfam" id="PF09860">
    <property type="entry name" value="DUF2087"/>
    <property type="match status" value="1"/>
</dbReference>
<dbReference type="InterPro" id="IPR018656">
    <property type="entry name" value="DUF2087"/>
</dbReference>
<name>A0A5P2C2V6_STRVZ</name>
<dbReference type="OrthoDB" id="529288at2"/>